<dbReference type="OrthoDB" id="9799122at2"/>
<proteinExistence type="predicted"/>
<accession>T0IHR5</accession>
<dbReference type="EMBL" id="ATDP01000107">
    <property type="protein sequence ID" value="EQB11245.1"/>
    <property type="molecule type" value="Genomic_DNA"/>
</dbReference>
<organism evidence="1 2">
    <name type="scientific">Sphingobium lactosutens DS20</name>
    <dbReference type="NCBI Taxonomy" id="1331060"/>
    <lineage>
        <taxon>Bacteria</taxon>
        <taxon>Pseudomonadati</taxon>
        <taxon>Pseudomonadota</taxon>
        <taxon>Alphaproteobacteria</taxon>
        <taxon>Sphingomonadales</taxon>
        <taxon>Sphingomonadaceae</taxon>
        <taxon>Sphingobium</taxon>
    </lineage>
</organism>
<comment type="caution">
    <text evidence="1">The sequence shown here is derived from an EMBL/GenBank/DDBJ whole genome shotgun (WGS) entry which is preliminary data.</text>
</comment>
<protein>
    <submittedName>
        <fullName evidence="1">Uncharacterized protein</fullName>
    </submittedName>
</protein>
<gene>
    <name evidence="1" type="ORF">RLDS_22855</name>
</gene>
<keyword evidence="2" id="KW-1185">Reference proteome</keyword>
<dbReference type="PATRIC" id="fig|1331060.3.peg.4423"/>
<evidence type="ECO:0000313" key="1">
    <source>
        <dbReference type="EMBL" id="EQB11245.1"/>
    </source>
</evidence>
<dbReference type="AlphaFoldDB" id="T0IHR5"/>
<evidence type="ECO:0000313" key="2">
    <source>
        <dbReference type="Proteomes" id="UP000015531"/>
    </source>
</evidence>
<dbReference type="RefSeq" id="WP_021228034.1">
    <property type="nucleotide sequence ID" value="NZ_ATDP01000107.1"/>
</dbReference>
<dbReference type="Proteomes" id="UP000015531">
    <property type="component" value="Unassembled WGS sequence"/>
</dbReference>
<sequence length="80" mass="8997">MNSYTNKDWHTVKSAAAIRWQHYAANPLLPPEYKAEKVAYWLAVEEGADNALHLIQTGHSLEETAQMVVDFLEWKLGGAA</sequence>
<reference evidence="1 2" key="1">
    <citation type="journal article" date="2013" name="Genome Announc.">
        <title>Draft Genome Sequence of Sphingobium lactosutens Strain DS20T, Isolated from a Hexachlorocyclohexane Dumpsite.</title>
        <authorList>
            <person name="Kumar R."/>
            <person name="Dwivedi V."/>
            <person name="Negi V."/>
            <person name="Khurana J.P."/>
            <person name="Lal R."/>
        </authorList>
    </citation>
    <scope>NUCLEOTIDE SEQUENCE [LARGE SCALE GENOMIC DNA]</scope>
    <source>
        <strain evidence="1 2">DS20</strain>
    </source>
</reference>
<name>T0IHR5_9SPHN</name>